<dbReference type="PANTHER" id="PTHR39077:SF1">
    <property type="entry name" value="E3 UBIQUITIN-PROTEIN LIGASE APD1-4 MIDDLE DOMAIN-CONTAINING PROTEIN"/>
    <property type="match status" value="1"/>
</dbReference>
<dbReference type="PANTHER" id="PTHR39077">
    <property type="entry name" value="DUF4793 DOMAIN-CONTAINING PROTEIN"/>
    <property type="match status" value="1"/>
</dbReference>
<dbReference type="EMBL" id="JAFNEN010000305">
    <property type="protein sequence ID" value="KAG8186320.1"/>
    <property type="molecule type" value="Genomic_DNA"/>
</dbReference>
<evidence type="ECO:0000313" key="4">
    <source>
        <dbReference type="Proteomes" id="UP000827092"/>
    </source>
</evidence>
<keyword evidence="4" id="KW-1185">Reference proteome</keyword>
<comment type="caution">
    <text evidence="3">The sequence shown here is derived from an EMBL/GenBank/DDBJ whole genome shotgun (WGS) entry which is preliminary data.</text>
</comment>
<gene>
    <name evidence="3" type="ORF">JTE90_005853</name>
</gene>
<keyword evidence="1" id="KW-0472">Membrane</keyword>
<feature type="transmembrane region" description="Helical" evidence="1">
    <location>
        <begin position="12"/>
        <end position="32"/>
    </location>
</feature>
<proteinExistence type="predicted"/>
<feature type="domain" description="E3 ubiquitin-protein ligase APD1-4 middle" evidence="2">
    <location>
        <begin position="255"/>
        <end position="363"/>
    </location>
</feature>
<reference evidence="3 4" key="1">
    <citation type="journal article" date="2022" name="Nat. Ecol. Evol.">
        <title>A masculinizing supergene underlies an exaggerated male reproductive morph in a spider.</title>
        <authorList>
            <person name="Hendrickx F."/>
            <person name="De Corte Z."/>
            <person name="Sonet G."/>
            <person name="Van Belleghem S.M."/>
            <person name="Kostlbacher S."/>
            <person name="Vangestel C."/>
        </authorList>
    </citation>
    <scope>NUCLEOTIDE SEQUENCE [LARGE SCALE GENOMIC DNA]</scope>
    <source>
        <strain evidence="3">W744_W776</strain>
    </source>
</reference>
<dbReference type="Proteomes" id="UP000827092">
    <property type="component" value="Unassembled WGS sequence"/>
</dbReference>
<evidence type="ECO:0000313" key="3">
    <source>
        <dbReference type="EMBL" id="KAG8186320.1"/>
    </source>
</evidence>
<feature type="transmembrane region" description="Helical" evidence="1">
    <location>
        <begin position="44"/>
        <end position="62"/>
    </location>
</feature>
<keyword evidence="1" id="KW-0812">Transmembrane</keyword>
<evidence type="ECO:0000259" key="2">
    <source>
        <dbReference type="Pfam" id="PF16041"/>
    </source>
</evidence>
<sequence>MSDDCRRVSSYSYLDILPLLFAIAFSKTSIVGGDMSSERRVSGWFVLSAVFLVAVFGLFFTFTERKSWPEQRTELAAADMKLAPAASTLWCEAVALKSDHPFVAYQVSEAPSINPKHLNRQVINLKNLKLQGGGLRNSFKLKYYLLKSSVIEIYACATVPGARLLVFQGEKDLPSYLDYLLHSIKDSDSSESGSLNDSSEEEPSYANCNHSKAINSYTDWSTTKCQSLVSNTEIPVDEGENVASSCEGFLDLRRVRVNITSTDFYVISVVGTDHHRATNSIGMRIIIDRSNYSFHKSGLTFDMCSLSTDCTIGLPFGSSDRALILIPDETDAGRKTYVVRSQCKPRLAVFAILSVFFPLVIFIAVAFVVRADRERIMQRMHRGTRTTRTPEEGCRTVAAPLLDTAASGACTVARCEDAVDELPPPYHSLYEAPPPYACVKQEGNK</sequence>
<protein>
    <recommendedName>
        <fullName evidence="2">E3 ubiquitin-protein ligase APD1-4 middle domain-containing protein</fullName>
    </recommendedName>
</protein>
<keyword evidence="1" id="KW-1133">Transmembrane helix</keyword>
<evidence type="ECO:0000256" key="1">
    <source>
        <dbReference type="SAM" id="Phobius"/>
    </source>
</evidence>
<feature type="transmembrane region" description="Helical" evidence="1">
    <location>
        <begin position="347"/>
        <end position="369"/>
    </location>
</feature>
<organism evidence="3 4">
    <name type="scientific">Oedothorax gibbosus</name>
    <dbReference type="NCBI Taxonomy" id="931172"/>
    <lineage>
        <taxon>Eukaryota</taxon>
        <taxon>Metazoa</taxon>
        <taxon>Ecdysozoa</taxon>
        <taxon>Arthropoda</taxon>
        <taxon>Chelicerata</taxon>
        <taxon>Arachnida</taxon>
        <taxon>Araneae</taxon>
        <taxon>Araneomorphae</taxon>
        <taxon>Entelegynae</taxon>
        <taxon>Araneoidea</taxon>
        <taxon>Linyphiidae</taxon>
        <taxon>Erigoninae</taxon>
        <taxon>Oedothorax</taxon>
    </lineage>
</organism>
<dbReference type="Pfam" id="PF16041">
    <property type="entry name" value="APD1-4_M"/>
    <property type="match status" value="1"/>
</dbReference>
<name>A0AAV6URT6_9ARAC</name>
<dbReference type="AlphaFoldDB" id="A0AAV6URT6"/>
<accession>A0AAV6URT6</accession>
<dbReference type="InterPro" id="IPR032010">
    <property type="entry name" value="APD1-4_M"/>
</dbReference>